<proteinExistence type="predicted"/>
<dbReference type="STRING" id="39060.SAMN05660706_109102"/>
<reference evidence="4" key="1">
    <citation type="submission" date="2016-10" db="EMBL/GenBank/DDBJ databases">
        <authorList>
            <person name="Varghese N."/>
            <person name="Submissions S."/>
        </authorList>
    </citation>
    <scope>NUCLEOTIDE SEQUENCE [LARGE SCALE GENOMIC DNA]</scope>
    <source>
        <strain evidence="4">DSM 3669</strain>
    </source>
</reference>
<feature type="domain" description="SLH" evidence="2">
    <location>
        <begin position="151"/>
        <end position="214"/>
    </location>
</feature>
<organism evidence="3 4">
    <name type="scientific">Desulfoscipio geothermicus DSM 3669</name>
    <dbReference type="NCBI Taxonomy" id="1121426"/>
    <lineage>
        <taxon>Bacteria</taxon>
        <taxon>Bacillati</taxon>
        <taxon>Bacillota</taxon>
        <taxon>Clostridia</taxon>
        <taxon>Eubacteriales</taxon>
        <taxon>Desulfallaceae</taxon>
        <taxon>Desulfoscipio</taxon>
    </lineage>
</organism>
<keyword evidence="1" id="KW-0677">Repeat</keyword>
<name>A0A1I6DEN7_9FIRM</name>
<gene>
    <name evidence="3" type="ORF">SAMN05660706_109102</name>
</gene>
<dbReference type="PANTHER" id="PTHR43308">
    <property type="entry name" value="OUTER MEMBRANE PROTEIN ALPHA-RELATED"/>
    <property type="match status" value="1"/>
</dbReference>
<accession>A0A1I6DEN7</accession>
<dbReference type="OrthoDB" id="2611444at2"/>
<evidence type="ECO:0000259" key="2">
    <source>
        <dbReference type="PROSITE" id="PS51272"/>
    </source>
</evidence>
<feature type="domain" description="SLH" evidence="2">
    <location>
        <begin position="27"/>
        <end position="90"/>
    </location>
</feature>
<dbReference type="Pfam" id="PF00395">
    <property type="entry name" value="SLH"/>
    <property type="match status" value="2"/>
</dbReference>
<evidence type="ECO:0000256" key="1">
    <source>
        <dbReference type="ARBA" id="ARBA00022737"/>
    </source>
</evidence>
<evidence type="ECO:0000313" key="3">
    <source>
        <dbReference type="EMBL" id="SFR03831.1"/>
    </source>
</evidence>
<dbReference type="AlphaFoldDB" id="A0A1I6DEN7"/>
<dbReference type="InterPro" id="IPR001119">
    <property type="entry name" value="SLH_dom"/>
</dbReference>
<protein>
    <submittedName>
        <fullName evidence="3">S-layer homology domain-containing protein</fullName>
    </submittedName>
</protein>
<dbReference type="EMBL" id="FOYM01000009">
    <property type="protein sequence ID" value="SFR03831.1"/>
    <property type="molecule type" value="Genomic_DNA"/>
</dbReference>
<keyword evidence="4" id="KW-1185">Reference proteome</keyword>
<evidence type="ECO:0000313" key="4">
    <source>
        <dbReference type="Proteomes" id="UP000199584"/>
    </source>
</evidence>
<sequence>MRRRGLPKISFIIPVVFLSTLLWGGAALAGFSDVPESHWAAGNIEKMSKLGVVGGYTDGTFRPGTVVKQVEAVSMAVRAMGLQAAPGADLPEVPFPVPDWAQADAKLALQQGLLKETDQFTAYAGASRAWVARLLVRMIGKESEAQERLLLPNFTDAYKIPDWAQYYVRVAQDYDLIAGYADSTFRPDNEVSRAEMVAFLSRAMDKLPNRTAVPGSGSQTGTGASGQTGIIIPGFTDASGTVIKVYPESNAFVIEETGGGLRTLYLPGGADISVVGSGNQGLNALQPGDEVEVTLNAAGYVTGIVVNSRSGVAGNEGVVYDLDLDTGLLTLQSDNERLSSYRLDDYVRVEVDGVRFPGLQDIRRGDRVKITVEDGLVTGIEVLEMAARLNVTGEVIILDTDKDIINLEVDGRVRAYSLAPDVQVTVPGLSNAFLSDIDEGDTVTAVIKEGVVTSLEVTGREVTDALTATVYAVDADNRVLTLKDDKDKLLAYDVLEEARINIDGDDDAELTDLRQDMEVKIRLLDGDIIYVETNDALDGTITSLDEDGLLLVLQRDNGERKTYILDKNVDVDSKDDRDELDDIKRGDYARIVLDNNRVTEIKLRTASTCRVERVRDVYDRLEVEDEDGDSARLYVRGDVDLIVPGVTYPDLDDVQVGDLVRATYMGRDLDTVEVLQPLRGEVISLNNYQKSVTLRLFSGKTTSVDFTSGSRVNIDGKIYDSLSRLETGDRVEVLEDLDGGFSFLVMEEVAGKLAADLDDDDDEVYLEDGYSWDDYNLDEDFYLHDANSVFSGISSLEKGDRVRLYMLRNMVYEVVLE</sequence>
<dbReference type="InterPro" id="IPR051465">
    <property type="entry name" value="Cell_Envelope_Struct_Comp"/>
</dbReference>
<dbReference type="PROSITE" id="PS51272">
    <property type="entry name" value="SLH"/>
    <property type="match status" value="2"/>
</dbReference>
<dbReference type="Proteomes" id="UP000199584">
    <property type="component" value="Unassembled WGS sequence"/>
</dbReference>